<dbReference type="Pfam" id="PF00560">
    <property type="entry name" value="LRR_1"/>
    <property type="match status" value="2"/>
</dbReference>
<accession>A0A7J7NAE6</accession>
<name>A0A7J7NAE6_9MAGN</name>
<proteinExistence type="predicted"/>
<dbReference type="PANTHER" id="PTHR48054">
    <property type="entry name" value="RECEPTOR KINASE-LIKE PROTEIN XA21"/>
    <property type="match status" value="1"/>
</dbReference>
<dbReference type="InterPro" id="IPR001611">
    <property type="entry name" value="Leu-rich_rpt"/>
</dbReference>
<gene>
    <name evidence="1" type="ORF">GIB67_010219</name>
</gene>
<dbReference type="SUPFAM" id="SSF52058">
    <property type="entry name" value="L domain-like"/>
    <property type="match status" value="1"/>
</dbReference>
<keyword evidence="2" id="KW-1185">Reference proteome</keyword>
<dbReference type="InterPro" id="IPR032675">
    <property type="entry name" value="LRR_dom_sf"/>
</dbReference>
<sequence length="118" mass="13085">MTETNLIGEIPKLVSDLASLEYFDLALNKLSGKIPNGLFLLKNLTVVYLYSNLLSREIPKVVEASKLVEIYLSMNKLSGSIPERFGELQDLKELALYRNELSGEMPKGIGEIPSLADV</sequence>
<comment type="caution">
    <text evidence="1">The sequence shown here is derived from an EMBL/GenBank/DDBJ whole genome shotgun (WGS) entry which is preliminary data.</text>
</comment>
<dbReference type="PANTHER" id="PTHR48054:SF21">
    <property type="entry name" value="KINASE FAMILY WITH LEUCINE-RICH REPEAT DOMAIN-CONTAINING PROTEIN"/>
    <property type="match status" value="1"/>
</dbReference>
<dbReference type="EMBL" id="JACGCM010000938">
    <property type="protein sequence ID" value="KAF6164249.1"/>
    <property type="molecule type" value="Genomic_DNA"/>
</dbReference>
<evidence type="ECO:0000313" key="2">
    <source>
        <dbReference type="Proteomes" id="UP000541444"/>
    </source>
</evidence>
<dbReference type="Gene3D" id="3.80.10.10">
    <property type="entry name" value="Ribonuclease Inhibitor"/>
    <property type="match status" value="1"/>
</dbReference>
<dbReference type="OrthoDB" id="1939111at2759"/>
<organism evidence="1 2">
    <name type="scientific">Kingdonia uniflora</name>
    <dbReference type="NCBI Taxonomy" id="39325"/>
    <lineage>
        <taxon>Eukaryota</taxon>
        <taxon>Viridiplantae</taxon>
        <taxon>Streptophyta</taxon>
        <taxon>Embryophyta</taxon>
        <taxon>Tracheophyta</taxon>
        <taxon>Spermatophyta</taxon>
        <taxon>Magnoliopsida</taxon>
        <taxon>Ranunculales</taxon>
        <taxon>Circaeasteraceae</taxon>
        <taxon>Kingdonia</taxon>
    </lineage>
</organism>
<reference evidence="1 2" key="1">
    <citation type="journal article" date="2020" name="IScience">
        <title>Genome Sequencing of the Endangered Kingdonia uniflora (Circaeasteraceae, Ranunculales) Reveals Potential Mechanisms of Evolutionary Specialization.</title>
        <authorList>
            <person name="Sun Y."/>
            <person name="Deng T."/>
            <person name="Zhang A."/>
            <person name="Moore M.J."/>
            <person name="Landis J.B."/>
            <person name="Lin N."/>
            <person name="Zhang H."/>
            <person name="Zhang X."/>
            <person name="Huang J."/>
            <person name="Zhang X."/>
            <person name="Sun H."/>
            <person name="Wang H."/>
        </authorList>
    </citation>
    <scope>NUCLEOTIDE SEQUENCE [LARGE SCALE GENOMIC DNA]</scope>
    <source>
        <strain evidence="1">TB1705</strain>
        <tissue evidence="1">Leaf</tissue>
    </source>
</reference>
<dbReference type="AlphaFoldDB" id="A0A7J7NAE6"/>
<dbReference type="InterPro" id="IPR052592">
    <property type="entry name" value="LRR-RLK"/>
</dbReference>
<dbReference type="Proteomes" id="UP000541444">
    <property type="component" value="Unassembled WGS sequence"/>
</dbReference>
<evidence type="ECO:0000313" key="1">
    <source>
        <dbReference type="EMBL" id="KAF6164249.1"/>
    </source>
</evidence>
<protein>
    <submittedName>
        <fullName evidence="1">Uncharacterized protein</fullName>
    </submittedName>
</protein>